<name>A0A2P2Q6K4_RHIMU</name>
<accession>A0A2P2Q6K4</accession>
<organism evidence="1">
    <name type="scientific">Rhizophora mucronata</name>
    <name type="common">Asiatic mangrove</name>
    <dbReference type="NCBI Taxonomy" id="61149"/>
    <lineage>
        <taxon>Eukaryota</taxon>
        <taxon>Viridiplantae</taxon>
        <taxon>Streptophyta</taxon>
        <taxon>Embryophyta</taxon>
        <taxon>Tracheophyta</taxon>
        <taxon>Spermatophyta</taxon>
        <taxon>Magnoliopsida</taxon>
        <taxon>eudicotyledons</taxon>
        <taxon>Gunneridae</taxon>
        <taxon>Pentapetalae</taxon>
        <taxon>rosids</taxon>
        <taxon>fabids</taxon>
        <taxon>Malpighiales</taxon>
        <taxon>Rhizophoraceae</taxon>
        <taxon>Rhizophora</taxon>
    </lineage>
</organism>
<protein>
    <submittedName>
        <fullName evidence="1">Uncharacterized protein</fullName>
    </submittedName>
</protein>
<dbReference type="AlphaFoldDB" id="A0A2P2Q6K4"/>
<proteinExistence type="predicted"/>
<reference evidence="1" key="1">
    <citation type="submission" date="2018-02" db="EMBL/GenBank/DDBJ databases">
        <title>Rhizophora mucronata_Transcriptome.</title>
        <authorList>
            <person name="Meera S.P."/>
            <person name="Sreeshan A."/>
            <person name="Augustine A."/>
        </authorList>
    </citation>
    <scope>NUCLEOTIDE SEQUENCE</scope>
    <source>
        <tissue evidence="1">Leaf</tissue>
    </source>
</reference>
<evidence type="ECO:0000313" key="1">
    <source>
        <dbReference type="EMBL" id="MBX62580.1"/>
    </source>
</evidence>
<sequence length="48" mass="5711">MPQSSQKLKYRYLAQKRGRRFGIPWQTLDSKLQMYHLSHITIGSFISI</sequence>
<dbReference type="EMBL" id="GGEC01082096">
    <property type="protein sequence ID" value="MBX62580.1"/>
    <property type="molecule type" value="Transcribed_RNA"/>
</dbReference>